<dbReference type="PANTHER" id="PTHR12537">
    <property type="entry name" value="RNA BINDING PROTEIN PUMILIO-RELATED"/>
    <property type="match status" value="1"/>
</dbReference>
<dbReference type="PROSITE" id="PS50302">
    <property type="entry name" value="PUM"/>
    <property type="match status" value="5"/>
</dbReference>
<dbReference type="SMART" id="SM00025">
    <property type="entry name" value="Pumilio"/>
    <property type="match status" value="8"/>
</dbReference>
<evidence type="ECO:0000256" key="1">
    <source>
        <dbReference type="ARBA" id="ARBA00022737"/>
    </source>
</evidence>
<dbReference type="InterPro" id="IPR011989">
    <property type="entry name" value="ARM-like"/>
</dbReference>
<feature type="domain" description="PUM-HD" evidence="3">
    <location>
        <begin position="119"/>
        <end position="460"/>
    </location>
</feature>
<dbReference type="InterPro" id="IPR033133">
    <property type="entry name" value="PUM-HD"/>
</dbReference>
<dbReference type="GO" id="GO:0003729">
    <property type="term" value="F:mRNA binding"/>
    <property type="evidence" value="ECO:0007669"/>
    <property type="project" value="TreeGrafter"/>
</dbReference>
<gene>
    <name evidence="4" type="ORF">GAYE_SCF40G5435</name>
</gene>
<proteinExistence type="predicted"/>
<dbReference type="Pfam" id="PF00806">
    <property type="entry name" value="PUF"/>
    <property type="match status" value="2"/>
</dbReference>
<feature type="repeat" description="Pumilio" evidence="2">
    <location>
        <begin position="396"/>
        <end position="434"/>
    </location>
</feature>
<dbReference type="Pfam" id="PF22493">
    <property type="entry name" value="PUF_NOP9"/>
    <property type="match status" value="1"/>
</dbReference>
<protein>
    <recommendedName>
        <fullName evidence="3">PUM-HD domain-containing protein</fullName>
    </recommendedName>
</protein>
<reference evidence="4 5" key="1">
    <citation type="submission" date="2022-07" db="EMBL/GenBank/DDBJ databases">
        <title>Genome-wide signatures of adaptation to extreme environments.</title>
        <authorList>
            <person name="Cho C.H."/>
            <person name="Yoon H.S."/>
        </authorList>
    </citation>
    <scope>NUCLEOTIDE SEQUENCE [LARGE SCALE GENOMIC DNA]</scope>
    <source>
        <strain evidence="4 5">108.79 E11</strain>
    </source>
</reference>
<sequence length="461" mass="54199">MEEQHTEIFQDFLAWADSSSCCMDLYCIQQEHSIFKDLDWLSSPRNSADCCSNNIHFNNYQLSLPNGYPCGENIKIQTQLPSTFSSDLPCPKDKDIGHFPNMDQSTDGNSDYLTNYPPLENRQRESFHSPCSIQWNIHPSTSTTLSRMDVCKMAKQKHGCQLLLHHLEHRNEDIIIEQCCQYFKIWMKHPIANFLCQRVWKCLSENQQMDVLKRCSDELPRMALHTYGTRVVQVMISTATNHNIRQYLQSSLSTIAKLLFKDVNGAHVIQHCFLYWSHEDNEFLYRAIQENFVELATHRQGCCMIQTSMDFASCLQFDNIVSSTLEHLFVLIHDAFGNYVVQHILDSSKYERHIQAIMRKLQGHWYEMSREKFSSNITEKCLQIADETTRWEMIDEIAKDASHIGTLLHDAYGNYVIQRMLQVASPPQRIRLKEWIEKYWNSLSRFRYGRQIQYNLEKWMT</sequence>
<dbReference type="AlphaFoldDB" id="A0AAV9IJS5"/>
<evidence type="ECO:0000256" key="2">
    <source>
        <dbReference type="PROSITE-ProRule" id="PRU00317"/>
    </source>
</evidence>
<dbReference type="InterPro" id="IPR001313">
    <property type="entry name" value="Pumilio_RNA-bd_rpt"/>
</dbReference>
<dbReference type="InterPro" id="IPR016024">
    <property type="entry name" value="ARM-type_fold"/>
</dbReference>
<dbReference type="SUPFAM" id="SSF48371">
    <property type="entry name" value="ARM repeat"/>
    <property type="match status" value="1"/>
</dbReference>
<accession>A0AAV9IJS5</accession>
<feature type="repeat" description="Pumilio" evidence="2">
    <location>
        <begin position="323"/>
        <end position="359"/>
    </location>
</feature>
<dbReference type="Gene3D" id="1.25.10.10">
    <property type="entry name" value="Leucine-rich Repeat Variant"/>
    <property type="match status" value="1"/>
</dbReference>
<dbReference type="GO" id="GO:0010608">
    <property type="term" value="P:post-transcriptional regulation of gene expression"/>
    <property type="evidence" value="ECO:0007669"/>
    <property type="project" value="TreeGrafter"/>
</dbReference>
<comment type="caution">
    <text evidence="4">The sequence shown here is derived from an EMBL/GenBank/DDBJ whole genome shotgun (WGS) entry which is preliminary data.</text>
</comment>
<dbReference type="EMBL" id="JANCYU010000052">
    <property type="protein sequence ID" value="KAK4527513.1"/>
    <property type="molecule type" value="Genomic_DNA"/>
</dbReference>
<name>A0AAV9IJS5_9RHOD</name>
<keyword evidence="1" id="KW-0677">Repeat</keyword>
<feature type="repeat" description="Pumilio" evidence="2">
    <location>
        <begin position="210"/>
        <end position="249"/>
    </location>
</feature>
<dbReference type="GO" id="GO:0005737">
    <property type="term" value="C:cytoplasm"/>
    <property type="evidence" value="ECO:0007669"/>
    <property type="project" value="TreeGrafter"/>
</dbReference>
<dbReference type="PANTHER" id="PTHR12537:SF13">
    <property type="entry name" value="PUMILIO HOMOLOGY DOMAIN FAMILY MEMBER 4"/>
    <property type="match status" value="1"/>
</dbReference>
<dbReference type="Proteomes" id="UP001300502">
    <property type="component" value="Unassembled WGS sequence"/>
</dbReference>
<feature type="repeat" description="Pumilio" evidence="2">
    <location>
        <begin position="287"/>
        <end position="322"/>
    </location>
</feature>
<organism evidence="4 5">
    <name type="scientific">Galdieria yellowstonensis</name>
    <dbReference type="NCBI Taxonomy" id="3028027"/>
    <lineage>
        <taxon>Eukaryota</taxon>
        <taxon>Rhodophyta</taxon>
        <taxon>Bangiophyceae</taxon>
        <taxon>Galdieriales</taxon>
        <taxon>Galdieriaceae</taxon>
        <taxon>Galdieria</taxon>
    </lineage>
</organism>
<feature type="repeat" description="Pumilio" evidence="2">
    <location>
        <begin position="360"/>
        <end position="395"/>
    </location>
</feature>
<evidence type="ECO:0000313" key="4">
    <source>
        <dbReference type="EMBL" id="KAK4527513.1"/>
    </source>
</evidence>
<evidence type="ECO:0000259" key="3">
    <source>
        <dbReference type="PROSITE" id="PS50303"/>
    </source>
</evidence>
<keyword evidence="5" id="KW-1185">Reference proteome</keyword>
<dbReference type="PROSITE" id="PS50303">
    <property type="entry name" value="PUM_HD"/>
    <property type="match status" value="1"/>
</dbReference>
<evidence type="ECO:0000313" key="5">
    <source>
        <dbReference type="Proteomes" id="UP001300502"/>
    </source>
</evidence>